<feature type="chain" id="PRO_5003325778" evidence="1">
    <location>
        <begin position="27"/>
        <end position="114"/>
    </location>
</feature>
<feature type="signal peptide" evidence="1">
    <location>
        <begin position="1"/>
        <end position="26"/>
    </location>
</feature>
<dbReference type="SMART" id="SM00749">
    <property type="entry name" value="BON"/>
    <property type="match status" value="1"/>
</dbReference>
<dbReference type="RefSeq" id="WP_008061462.1">
    <property type="nucleotide sequence ID" value="NZ_AFHG01000049.1"/>
</dbReference>
<keyword evidence="1" id="KW-0732">Signal</keyword>
<dbReference type="OrthoDB" id="9180951at2"/>
<keyword evidence="4" id="KW-1185">Reference proteome</keyword>
<feature type="domain" description="BON" evidence="2">
    <location>
        <begin position="45"/>
        <end position="113"/>
    </location>
</feature>
<sequence>MIKRQTIATLLATTALAYGICPPAQAAGFVEAARPVLPDPGSDDQDRSLRDAIRGALAADRSLSGCYVAVSAHAGRVTLGGVVQDASQLARILQTAASVPGVRAVDNALELAGR</sequence>
<dbReference type="STRING" id="1000565.METUNv1_02125"/>
<evidence type="ECO:0000313" key="4">
    <source>
        <dbReference type="Proteomes" id="UP000005019"/>
    </source>
</evidence>
<evidence type="ECO:0000256" key="1">
    <source>
        <dbReference type="SAM" id="SignalP"/>
    </source>
</evidence>
<accession>F5RCX0</accession>
<dbReference type="InterPro" id="IPR007055">
    <property type="entry name" value="BON_dom"/>
</dbReference>
<dbReference type="InterPro" id="IPR014004">
    <property type="entry name" value="Transpt-assoc_nodulatn_dom_bac"/>
</dbReference>
<dbReference type="EMBL" id="AFHG01000049">
    <property type="protein sequence ID" value="EGK71621.1"/>
    <property type="molecule type" value="Genomic_DNA"/>
</dbReference>
<dbReference type="PROSITE" id="PS50914">
    <property type="entry name" value="BON"/>
    <property type="match status" value="1"/>
</dbReference>
<proteinExistence type="predicted"/>
<reference evidence="3 4" key="1">
    <citation type="journal article" date="2011" name="J. Bacteriol.">
        <title>Genome sequence of Methyloversatilis universalis FAM5T, a methylotrophic representative of the order Rhodocyclales.</title>
        <authorList>
            <person name="Kittichotirat W."/>
            <person name="Good N.M."/>
            <person name="Hall R."/>
            <person name="Bringel F."/>
            <person name="Lajus A."/>
            <person name="Medigue C."/>
            <person name="Smalley N.E."/>
            <person name="Beck D."/>
            <person name="Bumgarner R."/>
            <person name="Vuilleumier S."/>
            <person name="Kalyuzhnaya M.G."/>
        </authorList>
    </citation>
    <scope>NUCLEOTIDE SEQUENCE [LARGE SCALE GENOMIC DNA]</scope>
    <source>
        <strain evidence="4">ATCC BAA-1314 / JCM 13912 / FAM5</strain>
    </source>
</reference>
<gene>
    <name evidence="3" type="ORF">METUNv1_02125</name>
</gene>
<dbReference type="Pfam" id="PF04972">
    <property type="entry name" value="BON"/>
    <property type="match status" value="1"/>
</dbReference>
<evidence type="ECO:0000313" key="3">
    <source>
        <dbReference type="EMBL" id="EGK71621.1"/>
    </source>
</evidence>
<name>F5RCX0_METUF</name>
<dbReference type="Gene3D" id="3.30.1340.30">
    <property type="match status" value="1"/>
</dbReference>
<dbReference type="AlphaFoldDB" id="F5RCX0"/>
<evidence type="ECO:0000259" key="2">
    <source>
        <dbReference type="PROSITE" id="PS50914"/>
    </source>
</evidence>
<protein>
    <submittedName>
        <fullName evidence="3">Transport-associated protein</fullName>
    </submittedName>
</protein>
<comment type="caution">
    <text evidence="3">The sequence shown here is derived from an EMBL/GenBank/DDBJ whole genome shotgun (WGS) entry which is preliminary data.</text>
</comment>
<dbReference type="Proteomes" id="UP000005019">
    <property type="component" value="Unassembled WGS sequence"/>
</dbReference>
<organism evidence="3 4">
    <name type="scientific">Methyloversatilis universalis (strain ATCC BAA-1314 / DSM 25237 / JCM 13912 / CCUG 52030 / FAM5)</name>
    <dbReference type="NCBI Taxonomy" id="1000565"/>
    <lineage>
        <taxon>Bacteria</taxon>
        <taxon>Pseudomonadati</taxon>
        <taxon>Pseudomonadota</taxon>
        <taxon>Betaproteobacteria</taxon>
        <taxon>Nitrosomonadales</taxon>
        <taxon>Sterolibacteriaceae</taxon>
        <taxon>Methyloversatilis</taxon>
    </lineage>
</organism>